<evidence type="ECO:0000256" key="1">
    <source>
        <dbReference type="SAM" id="Phobius"/>
    </source>
</evidence>
<proteinExistence type="predicted"/>
<dbReference type="RefSeq" id="WP_008615154.1">
    <property type="nucleotide sequence ID" value="NZ_AONQ01000010.1"/>
</dbReference>
<keyword evidence="1" id="KW-0812">Transmembrane</keyword>
<dbReference type="EMBL" id="AONQ01000010">
    <property type="protein sequence ID" value="EME70984.1"/>
    <property type="molecule type" value="Genomic_DNA"/>
</dbReference>
<keyword evidence="1" id="KW-1133">Transmembrane helix</keyword>
<dbReference type="STRING" id="1244869.H261_05344"/>
<evidence type="ECO:0000313" key="2">
    <source>
        <dbReference type="EMBL" id="EME70984.1"/>
    </source>
</evidence>
<feature type="transmembrane region" description="Helical" evidence="1">
    <location>
        <begin position="128"/>
        <end position="147"/>
    </location>
</feature>
<dbReference type="Proteomes" id="UP000011744">
    <property type="component" value="Unassembled WGS sequence"/>
</dbReference>
<sequence>MNLLDLLGEAAAIAANPVAGLAKVALDVAPDIAGLFGDDAEKAVGKLADTVRAITGTDDPAQAREVLADPNLVFQLRSQAQTFAHEERMQQMAGALTTLTATLADRQNARARDSEFIKAGRSNTRANVLLVTAGMGIIGGIAFMVFGQVDGNTAVGGCIISVVTLLAGKFATAFDFEFGGSADSEQTRTLLAQAPPIIGK</sequence>
<keyword evidence="1" id="KW-0472">Membrane</keyword>
<name>M3AEK2_9PROT</name>
<gene>
    <name evidence="2" type="ORF">H261_05344</name>
</gene>
<accession>M3AEK2</accession>
<dbReference type="AlphaFoldDB" id="M3AEK2"/>
<protein>
    <submittedName>
        <fullName evidence="2">Uncharacterized protein</fullName>
    </submittedName>
</protein>
<organism evidence="2 3">
    <name type="scientific">Paramagnetospirillum caucaseum</name>
    <dbReference type="NCBI Taxonomy" id="1244869"/>
    <lineage>
        <taxon>Bacteria</taxon>
        <taxon>Pseudomonadati</taxon>
        <taxon>Pseudomonadota</taxon>
        <taxon>Alphaproteobacteria</taxon>
        <taxon>Rhodospirillales</taxon>
        <taxon>Magnetospirillaceae</taxon>
        <taxon>Paramagnetospirillum</taxon>
    </lineage>
</organism>
<dbReference type="OrthoDB" id="7351426at2"/>
<comment type="caution">
    <text evidence="2">The sequence shown here is derived from an EMBL/GenBank/DDBJ whole genome shotgun (WGS) entry which is preliminary data.</text>
</comment>
<keyword evidence="3" id="KW-1185">Reference proteome</keyword>
<feature type="transmembrane region" description="Helical" evidence="1">
    <location>
        <begin position="153"/>
        <end position="171"/>
    </location>
</feature>
<reference evidence="2 3" key="1">
    <citation type="journal article" date="2014" name="Genome Announc.">
        <title>Draft Genome Sequence of Magnetospirillum sp. Strain SO-1, a Freshwater Magnetotactic Bacterium Isolated from the Ol'khovka River, Russia.</title>
        <authorList>
            <person name="Grouzdev D.S."/>
            <person name="Dziuba M.V."/>
            <person name="Sukhacheva M.S."/>
            <person name="Mardanov A.V."/>
            <person name="Beletskiy A.V."/>
            <person name="Kuznetsov B.B."/>
            <person name="Skryabin K.G."/>
        </authorList>
    </citation>
    <scope>NUCLEOTIDE SEQUENCE [LARGE SCALE GENOMIC DNA]</scope>
    <source>
        <strain evidence="2 3">SO-1</strain>
    </source>
</reference>
<evidence type="ECO:0000313" key="3">
    <source>
        <dbReference type="Proteomes" id="UP000011744"/>
    </source>
</evidence>
<dbReference type="eggNOG" id="ENOG50333HH">
    <property type="taxonomic scope" value="Bacteria"/>
</dbReference>
<dbReference type="PATRIC" id="fig|1244869.3.peg.1075"/>